<evidence type="ECO:0000256" key="1">
    <source>
        <dbReference type="SAM" id="MobiDB-lite"/>
    </source>
</evidence>
<dbReference type="EMBL" id="OB661070">
    <property type="protein sequence ID" value="CAD7227214.1"/>
    <property type="molecule type" value="Genomic_DNA"/>
</dbReference>
<gene>
    <name evidence="2" type="ORF">CTOB1V02_LOCUS5122</name>
</gene>
<dbReference type="OrthoDB" id="2445127at2759"/>
<reference evidence="2" key="1">
    <citation type="submission" date="2020-11" db="EMBL/GenBank/DDBJ databases">
        <authorList>
            <person name="Tran Van P."/>
        </authorList>
    </citation>
    <scope>NUCLEOTIDE SEQUENCE</scope>
</reference>
<sequence>MVAHSVCRATAEPPVVDSLRMGASTTKQALSRLEEESCNRERALLKERQQVFQEQFQADMTVFKNKGEVPERVHSPSNFSLEHALQSLEIDNSEENNAELEEFLQDSD</sequence>
<organism evidence="2">
    <name type="scientific">Cyprideis torosa</name>
    <dbReference type="NCBI Taxonomy" id="163714"/>
    <lineage>
        <taxon>Eukaryota</taxon>
        <taxon>Metazoa</taxon>
        <taxon>Ecdysozoa</taxon>
        <taxon>Arthropoda</taxon>
        <taxon>Crustacea</taxon>
        <taxon>Oligostraca</taxon>
        <taxon>Ostracoda</taxon>
        <taxon>Podocopa</taxon>
        <taxon>Podocopida</taxon>
        <taxon>Cytherocopina</taxon>
        <taxon>Cytheroidea</taxon>
        <taxon>Cytherideidae</taxon>
        <taxon>Cyprideis</taxon>
    </lineage>
</organism>
<accession>A0A7R8W930</accession>
<feature type="region of interest" description="Disordered" evidence="1">
    <location>
        <begin position="89"/>
        <end position="108"/>
    </location>
</feature>
<proteinExistence type="predicted"/>
<dbReference type="AlphaFoldDB" id="A0A7R8W930"/>
<protein>
    <submittedName>
        <fullName evidence="2">Uncharacterized protein</fullName>
    </submittedName>
</protein>
<feature type="compositionally biased region" description="Acidic residues" evidence="1">
    <location>
        <begin position="91"/>
        <end position="108"/>
    </location>
</feature>
<evidence type="ECO:0000313" key="2">
    <source>
        <dbReference type="EMBL" id="CAD7227214.1"/>
    </source>
</evidence>
<name>A0A7R8W930_9CRUS</name>